<dbReference type="GO" id="GO:0003723">
    <property type="term" value="F:RNA binding"/>
    <property type="evidence" value="ECO:0007669"/>
    <property type="project" value="TreeGrafter"/>
</dbReference>
<dbReference type="GO" id="GO:0005524">
    <property type="term" value="F:ATP binding"/>
    <property type="evidence" value="ECO:0007669"/>
    <property type="project" value="UniProtKB-KW"/>
</dbReference>
<keyword evidence="10" id="KW-1185">Reference proteome</keyword>
<feature type="compositionally biased region" description="Acidic residues" evidence="6">
    <location>
        <begin position="524"/>
        <end position="539"/>
    </location>
</feature>
<dbReference type="CDD" id="cd18791">
    <property type="entry name" value="SF2_C_RHA"/>
    <property type="match status" value="1"/>
</dbReference>
<dbReference type="AlphaFoldDB" id="A0A9J6F5N1"/>
<dbReference type="EMBL" id="JABSTU010000001">
    <property type="protein sequence ID" value="KAH8041979.1"/>
    <property type="molecule type" value="Genomic_DNA"/>
</dbReference>
<dbReference type="SUPFAM" id="SSF52540">
    <property type="entry name" value="P-loop containing nucleoside triphosphate hydrolases"/>
    <property type="match status" value="1"/>
</dbReference>
<feature type="compositionally biased region" description="Acidic residues" evidence="6">
    <location>
        <begin position="172"/>
        <end position="186"/>
    </location>
</feature>
<dbReference type="Gene3D" id="1.20.120.1080">
    <property type="match status" value="1"/>
</dbReference>
<dbReference type="GO" id="GO:0016787">
    <property type="term" value="F:hydrolase activity"/>
    <property type="evidence" value="ECO:0007669"/>
    <property type="project" value="UniProtKB-KW"/>
</dbReference>
<evidence type="ECO:0000256" key="6">
    <source>
        <dbReference type="SAM" id="MobiDB-lite"/>
    </source>
</evidence>
<feature type="compositionally biased region" description="Basic and acidic residues" evidence="6">
    <location>
        <begin position="150"/>
        <end position="164"/>
    </location>
</feature>
<dbReference type="InterPro" id="IPR011709">
    <property type="entry name" value="DEAD-box_helicase_OB_fold"/>
</dbReference>
<dbReference type="InterPro" id="IPR001650">
    <property type="entry name" value="Helicase_C-like"/>
</dbReference>
<evidence type="ECO:0008006" key="11">
    <source>
        <dbReference type="Google" id="ProtNLM"/>
    </source>
</evidence>
<dbReference type="PANTHER" id="PTHR18934:SF99">
    <property type="entry name" value="ATP-DEPENDENT RNA HELICASE DHX37-RELATED"/>
    <property type="match status" value="1"/>
</dbReference>
<accession>A0A9J6F5N1</accession>
<dbReference type="InterPro" id="IPR027417">
    <property type="entry name" value="P-loop_NTPase"/>
</dbReference>
<dbReference type="PROSITE" id="PS00690">
    <property type="entry name" value="DEAH_ATP_HELICASE"/>
    <property type="match status" value="1"/>
</dbReference>
<feature type="domain" description="Helicase ATP-binding" evidence="7">
    <location>
        <begin position="303"/>
        <end position="397"/>
    </location>
</feature>
<keyword evidence="4" id="KW-0347">Helicase</keyword>
<evidence type="ECO:0000259" key="8">
    <source>
        <dbReference type="PROSITE" id="PS51194"/>
    </source>
</evidence>
<keyword evidence="2" id="KW-0547">Nucleotide-binding</keyword>
<dbReference type="InterPro" id="IPR056371">
    <property type="entry name" value="DHX37-like_C"/>
</dbReference>
<dbReference type="GO" id="GO:0005730">
    <property type="term" value="C:nucleolus"/>
    <property type="evidence" value="ECO:0007669"/>
    <property type="project" value="TreeGrafter"/>
</dbReference>
<evidence type="ECO:0000256" key="3">
    <source>
        <dbReference type="ARBA" id="ARBA00022801"/>
    </source>
</evidence>
<feature type="compositionally biased region" description="Basic and acidic residues" evidence="6">
    <location>
        <begin position="461"/>
        <end position="473"/>
    </location>
</feature>
<evidence type="ECO:0000256" key="4">
    <source>
        <dbReference type="ARBA" id="ARBA00022806"/>
    </source>
</evidence>
<evidence type="ECO:0000256" key="1">
    <source>
        <dbReference type="ARBA" id="ARBA00008792"/>
    </source>
</evidence>
<dbReference type="Pfam" id="PF21010">
    <property type="entry name" value="HA2_C"/>
    <property type="match status" value="1"/>
</dbReference>
<evidence type="ECO:0000259" key="7">
    <source>
        <dbReference type="PROSITE" id="PS51192"/>
    </source>
</evidence>
<dbReference type="PROSITE" id="PS51192">
    <property type="entry name" value="HELICASE_ATP_BIND_1"/>
    <property type="match status" value="1"/>
</dbReference>
<feature type="region of interest" description="Disordered" evidence="6">
    <location>
        <begin position="42"/>
        <end position="75"/>
    </location>
</feature>
<comment type="similarity">
    <text evidence="1">Belongs to the DEAD box helicase family. DEAH subfamily.</text>
</comment>
<feature type="region of interest" description="Disordered" evidence="6">
    <location>
        <begin position="1"/>
        <end position="30"/>
    </location>
</feature>
<keyword evidence="5" id="KW-0067">ATP-binding</keyword>
<dbReference type="PROSITE" id="PS51194">
    <property type="entry name" value="HELICASE_CTER"/>
    <property type="match status" value="1"/>
</dbReference>
<gene>
    <name evidence="9" type="ORF">HPB51_019720</name>
</gene>
<dbReference type="VEuPathDB" id="VectorBase:LOC119176089"/>
<feature type="region of interest" description="Disordered" evidence="6">
    <location>
        <begin position="515"/>
        <end position="543"/>
    </location>
</feature>
<keyword evidence="3" id="KW-0378">Hydrolase</keyword>
<feature type="region of interest" description="Disordered" evidence="6">
    <location>
        <begin position="117"/>
        <end position="216"/>
    </location>
</feature>
<feature type="region of interest" description="Disordered" evidence="6">
    <location>
        <begin position="461"/>
        <end position="503"/>
    </location>
</feature>
<protein>
    <recommendedName>
        <fullName evidence="11">ATP-dependent RNA helicase DHX37</fullName>
    </recommendedName>
</protein>
<dbReference type="GO" id="GO:0000462">
    <property type="term" value="P:maturation of SSU-rRNA from tricistronic rRNA transcript (SSU-rRNA, 5.8S rRNA, LSU-rRNA)"/>
    <property type="evidence" value="ECO:0007669"/>
    <property type="project" value="TreeGrafter"/>
</dbReference>
<evidence type="ECO:0000256" key="2">
    <source>
        <dbReference type="ARBA" id="ARBA00022741"/>
    </source>
</evidence>
<evidence type="ECO:0000313" key="10">
    <source>
        <dbReference type="Proteomes" id="UP000821866"/>
    </source>
</evidence>
<dbReference type="PANTHER" id="PTHR18934">
    <property type="entry name" value="ATP-DEPENDENT RNA HELICASE"/>
    <property type="match status" value="1"/>
</dbReference>
<sequence length="1174" mass="131325">MGRSRRKYDAKARGSQCKASTGNDKPGEVEVRLDVREDKYDSSNALVLPSKKAGKKEANKSQDVKAAPKLSKKKKKLLQKILEKKSKKINRAHLLEELQKSQASQKELSMLISTSAMQTKGLKRLSELTTAPQLDEKKGPTRISSVKGSRRMEPKRARIDRDDVLGFNSESSESEDDATDDDEQSTGEEGSGGGKNDSEGKEDGEESSDNVKSDGVAEGAANVGIKNADTDAATPAESKQQPQVKPVQCSKPSVFMPVHRTEEVQGKNCGYYRAQTCGRRVHVKASCRGDEPFVVRGLVSNPFRRQCHSRHQIKFMTDGVLLKEIQNNFLLTGYSAIIIDEAHERSIYSDILIGLLSRIVPLRRRKAIPLKLIIMSATLRVEDFTQNTHLFKMPPPVIHVDSRQHPVTVHFNKRTPDDYMHEAYRKVCKIHQQLPEGGILVFVTGQQEVLTLCRKLKKRFPENSGHHSQDQNDQKQGSSKSKDDNGGKAPQTAEAKTKSVNLDDYSVVPLDEGQLEELVKDDKQEDGDLSSSEEDDLMEEAAPNRNTQPLTVLPLFSLLPSEKQAKVKMRVYDKVTGISAFIISWVSKASADQRAGRAGRTCPGHCYRLYSSAVFNDEFQKFTPPEITRRPVDDLVLQMKAMNIDKVVNFPYPSPPDKEALKAAEKKLILMGALEELPKPTRFKDLPKWEWSARITPLGRAMSCFPVSPRYAKMLALSHQHGLLPYIIAVVAAMTVQEVFISMGFSSTEANKQVEGSKEVRFPFLVSSNGRFEDSVEDSAPEHSTLAEHNLRLFANVAQALAPEQMSGTLVHIHFQKHLAYALNLLIPNLNLSVDPNMEPPTDLQAKLIRQVLVMGFSDHIAKKMTDEERCSETENAIAKNAYKSMEVDGPVFIHPNSVLSSKQPPFVLYQEIFETSRMFMRVVAEVEPEWLPIYAPKYCTFSSPLEDPPPRYDRKKDKVLCYVTSTFGPHAWQMEAAEQEFGEGLDKFRWFARFLLQGDVLPFFKKYSKLLLSPPITMIKSWARLQPRTEHLLQTLVSRSADSRQKLCDLWESEPKWSRASLLTCIAARRRGVVTPPGAVDADRSVSCCVRRAIGPPHRVDVSSRLPLLRLGWVLGGCRGRDVIHGRLSCASSASLARNAVVSSGDEDAWDLRNCLQSGALASAGRNWKTCRR</sequence>
<organism evidence="9 10">
    <name type="scientific">Rhipicephalus microplus</name>
    <name type="common">Cattle tick</name>
    <name type="synonym">Boophilus microplus</name>
    <dbReference type="NCBI Taxonomy" id="6941"/>
    <lineage>
        <taxon>Eukaryota</taxon>
        <taxon>Metazoa</taxon>
        <taxon>Ecdysozoa</taxon>
        <taxon>Arthropoda</taxon>
        <taxon>Chelicerata</taxon>
        <taxon>Arachnida</taxon>
        <taxon>Acari</taxon>
        <taxon>Parasitiformes</taxon>
        <taxon>Ixodida</taxon>
        <taxon>Ixodoidea</taxon>
        <taxon>Ixodidae</taxon>
        <taxon>Rhipicephalinae</taxon>
        <taxon>Rhipicephalus</taxon>
        <taxon>Boophilus</taxon>
    </lineage>
</organism>
<dbReference type="Gene3D" id="3.40.50.300">
    <property type="entry name" value="P-loop containing nucleotide triphosphate hydrolases"/>
    <property type="match status" value="3"/>
</dbReference>
<comment type="caution">
    <text evidence="9">The sequence shown here is derived from an EMBL/GenBank/DDBJ whole genome shotgun (WGS) entry which is preliminary data.</text>
</comment>
<dbReference type="Proteomes" id="UP000821866">
    <property type="component" value="Chromosome 1"/>
</dbReference>
<dbReference type="InterPro" id="IPR002464">
    <property type="entry name" value="DNA/RNA_helicase_DEAH_CS"/>
</dbReference>
<dbReference type="GO" id="GO:0004386">
    <property type="term" value="F:helicase activity"/>
    <property type="evidence" value="ECO:0007669"/>
    <property type="project" value="UniProtKB-KW"/>
</dbReference>
<name>A0A9J6F5N1_RHIMP</name>
<evidence type="ECO:0000256" key="5">
    <source>
        <dbReference type="ARBA" id="ARBA00022840"/>
    </source>
</evidence>
<dbReference type="Pfam" id="PF23362">
    <property type="entry name" value="DHX37_C"/>
    <property type="match status" value="1"/>
</dbReference>
<dbReference type="SMART" id="SM00847">
    <property type="entry name" value="HA2"/>
    <property type="match status" value="1"/>
</dbReference>
<reference evidence="9" key="1">
    <citation type="journal article" date="2020" name="Cell">
        <title>Large-Scale Comparative Analyses of Tick Genomes Elucidate Their Genetic Diversity and Vector Capacities.</title>
        <authorList>
            <consortium name="Tick Genome and Microbiome Consortium (TIGMIC)"/>
            <person name="Jia N."/>
            <person name="Wang J."/>
            <person name="Shi W."/>
            <person name="Du L."/>
            <person name="Sun Y."/>
            <person name="Zhan W."/>
            <person name="Jiang J.F."/>
            <person name="Wang Q."/>
            <person name="Zhang B."/>
            <person name="Ji P."/>
            <person name="Bell-Sakyi L."/>
            <person name="Cui X.M."/>
            <person name="Yuan T.T."/>
            <person name="Jiang B.G."/>
            <person name="Yang W.F."/>
            <person name="Lam T.T."/>
            <person name="Chang Q.C."/>
            <person name="Ding S.J."/>
            <person name="Wang X.J."/>
            <person name="Zhu J.G."/>
            <person name="Ruan X.D."/>
            <person name="Zhao L."/>
            <person name="Wei J.T."/>
            <person name="Ye R.Z."/>
            <person name="Que T.C."/>
            <person name="Du C.H."/>
            <person name="Zhou Y.H."/>
            <person name="Cheng J.X."/>
            <person name="Dai P.F."/>
            <person name="Guo W.B."/>
            <person name="Han X.H."/>
            <person name="Huang E.J."/>
            <person name="Li L.F."/>
            <person name="Wei W."/>
            <person name="Gao Y.C."/>
            <person name="Liu J.Z."/>
            <person name="Shao H.Z."/>
            <person name="Wang X."/>
            <person name="Wang C.C."/>
            <person name="Yang T.C."/>
            <person name="Huo Q.B."/>
            <person name="Li W."/>
            <person name="Chen H.Y."/>
            <person name="Chen S.E."/>
            <person name="Zhou L.G."/>
            <person name="Ni X.B."/>
            <person name="Tian J.H."/>
            <person name="Sheng Y."/>
            <person name="Liu T."/>
            <person name="Pan Y.S."/>
            <person name="Xia L.Y."/>
            <person name="Li J."/>
            <person name="Zhao F."/>
            <person name="Cao W.C."/>
        </authorList>
    </citation>
    <scope>NUCLEOTIDE SEQUENCE</scope>
    <source>
        <strain evidence="9">Rmic-2018</strain>
    </source>
</reference>
<proteinExistence type="inferred from homology"/>
<dbReference type="InterPro" id="IPR007502">
    <property type="entry name" value="Helicase-assoc_dom"/>
</dbReference>
<dbReference type="InterPro" id="IPR014001">
    <property type="entry name" value="Helicase_ATP-bd"/>
</dbReference>
<evidence type="ECO:0000313" key="9">
    <source>
        <dbReference type="EMBL" id="KAH8041979.1"/>
    </source>
</evidence>
<feature type="domain" description="Helicase C-terminal" evidence="8">
    <location>
        <begin position="426"/>
        <end position="643"/>
    </location>
</feature>
<reference evidence="9" key="2">
    <citation type="submission" date="2021-09" db="EMBL/GenBank/DDBJ databases">
        <authorList>
            <person name="Jia N."/>
            <person name="Wang J."/>
            <person name="Shi W."/>
            <person name="Du L."/>
            <person name="Sun Y."/>
            <person name="Zhan W."/>
            <person name="Jiang J."/>
            <person name="Wang Q."/>
            <person name="Zhang B."/>
            <person name="Ji P."/>
            <person name="Sakyi L.B."/>
            <person name="Cui X."/>
            <person name="Yuan T."/>
            <person name="Jiang B."/>
            <person name="Yang W."/>
            <person name="Lam T.T.-Y."/>
            <person name="Chang Q."/>
            <person name="Ding S."/>
            <person name="Wang X."/>
            <person name="Zhu J."/>
            <person name="Ruan X."/>
            <person name="Zhao L."/>
            <person name="Wei J."/>
            <person name="Que T."/>
            <person name="Du C."/>
            <person name="Cheng J."/>
            <person name="Dai P."/>
            <person name="Han X."/>
            <person name="Huang E."/>
            <person name="Gao Y."/>
            <person name="Liu J."/>
            <person name="Shao H."/>
            <person name="Ye R."/>
            <person name="Li L."/>
            <person name="Wei W."/>
            <person name="Wang X."/>
            <person name="Wang C."/>
            <person name="Huo Q."/>
            <person name="Li W."/>
            <person name="Guo W."/>
            <person name="Chen H."/>
            <person name="Chen S."/>
            <person name="Zhou L."/>
            <person name="Zhou L."/>
            <person name="Ni X."/>
            <person name="Tian J."/>
            <person name="Zhou Y."/>
            <person name="Sheng Y."/>
            <person name="Liu T."/>
            <person name="Pan Y."/>
            <person name="Xia L."/>
            <person name="Li J."/>
            <person name="Zhao F."/>
            <person name="Cao W."/>
        </authorList>
    </citation>
    <scope>NUCLEOTIDE SEQUENCE</scope>
    <source>
        <strain evidence="9">Rmic-2018</strain>
        <tissue evidence="9">Larvae</tissue>
    </source>
</reference>
<dbReference type="Pfam" id="PF07717">
    <property type="entry name" value="OB_NTP_bind"/>
    <property type="match status" value="1"/>
</dbReference>